<keyword evidence="2" id="KW-1185">Reference proteome</keyword>
<gene>
    <name evidence="1" type="ORF">POCTA_138.1.T2320007</name>
</gene>
<accession>A0A8S1YP78</accession>
<evidence type="ECO:0000313" key="1">
    <source>
        <dbReference type="EMBL" id="CAD8215351.1"/>
    </source>
</evidence>
<dbReference type="Proteomes" id="UP000683925">
    <property type="component" value="Unassembled WGS sequence"/>
</dbReference>
<evidence type="ECO:0000313" key="2">
    <source>
        <dbReference type="Proteomes" id="UP000683925"/>
    </source>
</evidence>
<reference evidence="1" key="1">
    <citation type="submission" date="2021-01" db="EMBL/GenBank/DDBJ databases">
        <authorList>
            <consortium name="Genoscope - CEA"/>
            <person name="William W."/>
        </authorList>
    </citation>
    <scope>NUCLEOTIDE SEQUENCE</scope>
</reference>
<name>A0A8S1YP78_PAROT</name>
<dbReference type="EMBL" id="CAJJDP010000236">
    <property type="protein sequence ID" value="CAD8215351.1"/>
    <property type="molecule type" value="Genomic_DNA"/>
</dbReference>
<comment type="caution">
    <text evidence="1">The sequence shown here is derived from an EMBL/GenBank/DDBJ whole genome shotgun (WGS) entry which is preliminary data.</text>
</comment>
<protein>
    <submittedName>
        <fullName evidence="1">Uncharacterized protein</fullName>
    </submittedName>
</protein>
<sequence>MLEHSELVIYSPQNVIEEAQATAAMVKIVAQRHQQFLDAQLASNLDVCQKSTTCSQGDQDAQKSNQIRQHKQCRHYQMNPSSYVFKKSQTQQINQVQQNDLNIFQFSQQQAIITKLFFTAGHMLTSKQT</sequence>
<dbReference type="AlphaFoldDB" id="A0A8S1YP78"/>
<proteinExistence type="predicted"/>
<organism evidence="1 2">
    <name type="scientific">Paramecium octaurelia</name>
    <dbReference type="NCBI Taxonomy" id="43137"/>
    <lineage>
        <taxon>Eukaryota</taxon>
        <taxon>Sar</taxon>
        <taxon>Alveolata</taxon>
        <taxon>Ciliophora</taxon>
        <taxon>Intramacronucleata</taxon>
        <taxon>Oligohymenophorea</taxon>
        <taxon>Peniculida</taxon>
        <taxon>Parameciidae</taxon>
        <taxon>Paramecium</taxon>
    </lineage>
</organism>